<organism evidence="2">
    <name type="scientific">Serratia marcescens</name>
    <dbReference type="NCBI Taxonomy" id="615"/>
    <lineage>
        <taxon>Bacteria</taxon>
        <taxon>Pseudomonadati</taxon>
        <taxon>Pseudomonadota</taxon>
        <taxon>Gammaproteobacteria</taxon>
        <taxon>Enterobacterales</taxon>
        <taxon>Yersiniaceae</taxon>
        <taxon>Serratia</taxon>
    </lineage>
</organism>
<dbReference type="InterPro" id="IPR025949">
    <property type="entry name" value="PapC-like_C"/>
</dbReference>
<dbReference type="FunFam" id="2.60.40.2610:FF:000001">
    <property type="entry name" value="Outer membrane fimbrial usher protein"/>
    <property type="match status" value="1"/>
</dbReference>
<dbReference type="Gene3D" id="2.60.40.2610">
    <property type="entry name" value="Outer membrane usher protein FimD, plug domain"/>
    <property type="match status" value="1"/>
</dbReference>
<proteinExistence type="predicted"/>
<dbReference type="AlphaFoldDB" id="A0A939SUN6"/>
<dbReference type="Pfam" id="PF13953">
    <property type="entry name" value="PapC_C"/>
    <property type="match status" value="1"/>
</dbReference>
<dbReference type="InterPro" id="IPR000015">
    <property type="entry name" value="Fimb_usher"/>
</dbReference>
<dbReference type="GO" id="GO:0015473">
    <property type="term" value="F:fimbrial usher porin activity"/>
    <property type="evidence" value="ECO:0007669"/>
    <property type="project" value="InterPro"/>
</dbReference>
<dbReference type="PANTHER" id="PTHR30451:SF21">
    <property type="entry name" value="FIMBRIAL USHER DOMAIN-CONTAINING PROTEIN YDET-RELATED"/>
    <property type="match status" value="1"/>
</dbReference>
<sequence>MNANIERNWLARGVKNRLVLNINQPIRDFGSLYINGYQQNYWHSDAVERNFLMGFSTNQSGVSYNIGLGYNSGRYTDKPDKIATLNVQIPLSKGQSNSWMNYTSSKSSKGKLNQQLGLSGTALENNQLSYNVSAAQSGTRDGYSGNSSAYYRSRYGEIGAGYSFDKDVQRINYSLRGGAVVHRNGITLSQSLGDTIALVEVPNADNVEIINSTGVTTDSRGYAVVPYINSYHKNRINLNPQSFDDSVEIENNSQTVIPTKGAIVVANFASNIGNRIIFKVHHRGTEIPFGAVATLRGDPAKSGIVGNNNAVYMSGMPDAGTITLRWGAGGSCQGSYSIEPNDSASRVTD</sequence>
<dbReference type="PANTHER" id="PTHR30451">
    <property type="entry name" value="OUTER MEMBRANE USHER PROTEIN"/>
    <property type="match status" value="1"/>
</dbReference>
<accession>A0A939SUN6</accession>
<reference evidence="2" key="1">
    <citation type="submission" date="2021-03" db="EMBL/GenBank/DDBJ databases">
        <title>Molecular epidemiology and mechanisms of colistin and carbapenem resistance in Enterobacteriaceae from clinical isolates, the environment and porcine samples in Pretoria, South Africa.</title>
        <authorList>
            <person name="Bogoshi D."/>
            <person name="Mbelle N.M."/>
            <person name="Naidoo V."/>
            <person name="Osei Sekyere J."/>
        </authorList>
    </citation>
    <scope>NUCLEOTIDE SEQUENCE</scope>
    <source>
        <strain evidence="2">C080</strain>
    </source>
</reference>
<dbReference type="InterPro" id="IPR043142">
    <property type="entry name" value="PapC-like_C_sf"/>
</dbReference>
<feature type="domain" description="PapC-like C-terminal" evidence="1">
    <location>
        <begin position="279"/>
        <end position="338"/>
    </location>
</feature>
<dbReference type="EMBL" id="JAGETR010000073">
    <property type="protein sequence ID" value="MBO2006925.1"/>
    <property type="molecule type" value="Genomic_DNA"/>
</dbReference>
<protein>
    <submittedName>
        <fullName evidence="2">Fimbrial biogenesis outer membrane usher protein</fullName>
    </submittedName>
</protein>
<evidence type="ECO:0000313" key="2">
    <source>
        <dbReference type="EMBL" id="MBO2006925.1"/>
    </source>
</evidence>
<dbReference type="InterPro" id="IPR042186">
    <property type="entry name" value="FimD_plug_dom"/>
</dbReference>
<gene>
    <name evidence="2" type="ORF">J4732_12210</name>
</gene>
<dbReference type="Pfam" id="PF00577">
    <property type="entry name" value="Usher"/>
    <property type="match status" value="1"/>
</dbReference>
<evidence type="ECO:0000259" key="1">
    <source>
        <dbReference type="Pfam" id="PF13953"/>
    </source>
</evidence>
<dbReference type="Gene3D" id="2.60.40.2070">
    <property type="match status" value="1"/>
</dbReference>
<dbReference type="GO" id="GO:0009297">
    <property type="term" value="P:pilus assembly"/>
    <property type="evidence" value="ECO:0007669"/>
    <property type="project" value="InterPro"/>
</dbReference>
<comment type="caution">
    <text evidence="2">The sequence shown here is derived from an EMBL/GenBank/DDBJ whole genome shotgun (WGS) entry which is preliminary data.</text>
</comment>
<dbReference type="GO" id="GO:0009279">
    <property type="term" value="C:cell outer membrane"/>
    <property type="evidence" value="ECO:0007669"/>
    <property type="project" value="TreeGrafter"/>
</dbReference>
<name>A0A939SUN6_SERMA</name>